<dbReference type="InterPro" id="IPR002182">
    <property type="entry name" value="NB-ARC"/>
</dbReference>
<dbReference type="Pfam" id="PF23598">
    <property type="entry name" value="LRR_14"/>
    <property type="match status" value="1"/>
</dbReference>
<evidence type="ECO:0000256" key="10">
    <source>
        <dbReference type="ARBA" id="ARBA00022840"/>
    </source>
</evidence>
<comment type="function">
    <text evidence="1">Confers resistance to late blight (Phytophthora infestans) races carrying the avirulence gene Avr1. Resistance proteins guard the plant against pathogens that contain an appropriate avirulence protein via an indirect interaction with this avirulence protein. That triggers a defense system including the hypersensitive response, which restricts the pathogen growth.</text>
</comment>
<evidence type="ECO:0000256" key="7">
    <source>
        <dbReference type="ARBA" id="ARBA00022737"/>
    </source>
</evidence>
<keyword evidence="8" id="KW-0547">Nucleotide-binding</keyword>
<evidence type="ECO:0000256" key="2">
    <source>
        <dbReference type="ARBA" id="ARBA00004496"/>
    </source>
</evidence>
<dbReference type="Gene3D" id="3.40.50.300">
    <property type="entry name" value="P-loop containing nucleotide triphosphate hydrolases"/>
    <property type="match status" value="1"/>
</dbReference>
<evidence type="ECO:0000256" key="3">
    <source>
        <dbReference type="ARBA" id="ARBA00008894"/>
    </source>
</evidence>
<feature type="domain" description="Disease resistance protein winged helix" evidence="12">
    <location>
        <begin position="387"/>
        <end position="456"/>
    </location>
</feature>
<dbReference type="GO" id="GO:0005524">
    <property type="term" value="F:ATP binding"/>
    <property type="evidence" value="ECO:0007669"/>
    <property type="project" value="UniProtKB-KW"/>
</dbReference>
<dbReference type="Gene3D" id="1.10.8.430">
    <property type="entry name" value="Helical domain of apoptotic protease-activating factors"/>
    <property type="match status" value="1"/>
</dbReference>
<evidence type="ECO:0000259" key="13">
    <source>
        <dbReference type="Pfam" id="PF23598"/>
    </source>
</evidence>
<dbReference type="Pfam" id="PF23559">
    <property type="entry name" value="WHD_DRP"/>
    <property type="match status" value="1"/>
</dbReference>
<dbReference type="AlphaFoldDB" id="A0ABD3TS49"/>
<evidence type="ECO:0000259" key="11">
    <source>
        <dbReference type="Pfam" id="PF00931"/>
    </source>
</evidence>
<evidence type="ECO:0000313" key="15">
    <source>
        <dbReference type="Proteomes" id="UP001634393"/>
    </source>
</evidence>
<comment type="similarity">
    <text evidence="3">Belongs to the disease resistance NB-LRR family.</text>
</comment>
<feature type="domain" description="NB-ARC" evidence="11">
    <location>
        <begin position="155"/>
        <end position="308"/>
    </location>
</feature>
<dbReference type="FunFam" id="3.40.50.300:FF:001091">
    <property type="entry name" value="Probable disease resistance protein At1g61300"/>
    <property type="match status" value="1"/>
</dbReference>
<keyword evidence="7" id="KW-0677">Repeat</keyword>
<evidence type="ECO:0000256" key="4">
    <source>
        <dbReference type="ARBA" id="ARBA00022490"/>
    </source>
</evidence>
<dbReference type="InterPro" id="IPR027417">
    <property type="entry name" value="P-loop_NTPase"/>
</dbReference>
<protein>
    <recommendedName>
        <fullName evidence="16">NB-ARC domain-containing protein</fullName>
    </recommendedName>
</protein>
<proteinExistence type="inferred from homology"/>
<dbReference type="InterPro" id="IPR042197">
    <property type="entry name" value="Apaf_helical"/>
</dbReference>
<reference evidence="14 15" key="1">
    <citation type="submission" date="2024-12" db="EMBL/GenBank/DDBJ databases">
        <title>The unique morphological basis and parallel evolutionary history of personate flowers in Penstemon.</title>
        <authorList>
            <person name="Depatie T.H."/>
            <person name="Wessinger C.A."/>
        </authorList>
    </citation>
    <scope>NUCLEOTIDE SEQUENCE [LARGE SCALE GENOMIC DNA]</scope>
    <source>
        <strain evidence="14">WTNN_2</strain>
        <tissue evidence="14">Leaf</tissue>
    </source>
</reference>
<gene>
    <name evidence="14" type="ORF">ACJIZ3_024213</name>
</gene>
<keyword evidence="15" id="KW-1185">Reference proteome</keyword>
<dbReference type="SUPFAM" id="SSF52058">
    <property type="entry name" value="L domain-like"/>
    <property type="match status" value="1"/>
</dbReference>
<dbReference type="InterPro" id="IPR032675">
    <property type="entry name" value="LRR_dom_sf"/>
</dbReference>
<evidence type="ECO:0000256" key="9">
    <source>
        <dbReference type="ARBA" id="ARBA00022821"/>
    </source>
</evidence>
<dbReference type="InterPro" id="IPR036388">
    <property type="entry name" value="WH-like_DNA-bd_sf"/>
</dbReference>
<evidence type="ECO:0000256" key="6">
    <source>
        <dbReference type="ARBA" id="ARBA00022667"/>
    </source>
</evidence>
<dbReference type="InterPro" id="IPR044974">
    <property type="entry name" value="Disease_R_plants"/>
</dbReference>
<accession>A0ABD3TS49</accession>
<evidence type="ECO:0008006" key="16">
    <source>
        <dbReference type="Google" id="ProtNLM"/>
    </source>
</evidence>
<evidence type="ECO:0000313" key="14">
    <source>
        <dbReference type="EMBL" id="KAL3839622.1"/>
    </source>
</evidence>
<evidence type="ECO:0000256" key="1">
    <source>
        <dbReference type="ARBA" id="ARBA00002074"/>
    </source>
</evidence>
<dbReference type="Pfam" id="PF00931">
    <property type="entry name" value="NB-ARC"/>
    <property type="match status" value="1"/>
</dbReference>
<keyword evidence="4" id="KW-0963">Cytoplasm</keyword>
<comment type="subcellular location">
    <subcellularLocation>
        <location evidence="2">Cytoplasm</location>
    </subcellularLocation>
</comment>
<keyword evidence="10" id="KW-0067">ATP-binding</keyword>
<sequence>MAYAVESLSKILKQVLNPYNQQYLTLDNKPQIQSLLEKVNILKDFLQNHLMTGREILESRIRDAAQSGGDVIEAHMSYGILSSRSNSSKLDLKDMLEEFDSINEEIGMIMKEFDPPPVLVFSSSPDPDPSSRNIFVGMEEDFAFLRDRITGQHSQLQEIAITGMGGMGKTTLARKLYNDSSVTNHFDTRLWITISRNFTLRDSLLSLLESLRKLTSRMHRENDDELVKHIYKAIRGTRYLIVVDDIWQIEEWQILRRLFPDDGNGSRILLTTRLSYVARHSTVAHNMPFFNWFESLELLCLKVFARKHCPPEFKDIGKRICKLCNGHPLTIIVIAGILLTSKTRHFWKFVAQNIISLSRKSIMEVLNMGYNHLPHYLKPCFLYMRAFREDCEIRASEIIRLWVAEGFIIPIANKTLEETAEDYIRALIHRNLLMVWEQDTNGKVKTLSIHGLLRNLSKKLAAKENFLRVNHRSAPNIPKDTIIMCRSETNDDIELMITLARTSLYFGPASNVLNPVIFGLRLLRILDVLKIELLQFPMEILQLVNLRYLAFTCRSALPPSISRFWNLQTLIIGRLPSFRAFALPSQVWEMTQLRHIKSKKACIWYCPGNRKNVIQEDLQTLTNIQLCGVTNEVLEKFPNLKKLGVFCNVTLYDVFDLASLHKLETLKCSSDWSMVTRDFLSYLTFPPSLNKLTLSLCKIPLRFMATLGSLPNLELLKLQKSDFVGIDLEPMEQESEPMEPEWVTREGEFPRLVSLLMEDLNLVHWTSCGTNFPRLKRLVIRECCSLEKIPCDMGYIPTIELIEVDESSPSVLASAMQIEKEHKDLGNELPQIVVYRL</sequence>
<feature type="domain" description="Disease resistance R13L4/SHOC-2-like LRR" evidence="13">
    <location>
        <begin position="512"/>
        <end position="804"/>
    </location>
</feature>
<dbReference type="PANTHER" id="PTHR23155">
    <property type="entry name" value="DISEASE RESISTANCE PROTEIN RP"/>
    <property type="match status" value="1"/>
</dbReference>
<comment type="caution">
    <text evidence="14">The sequence shown here is derived from an EMBL/GenBank/DDBJ whole genome shotgun (WGS) entry which is preliminary data.</text>
</comment>
<dbReference type="GO" id="GO:0009626">
    <property type="term" value="P:plant-type hypersensitive response"/>
    <property type="evidence" value="ECO:0007669"/>
    <property type="project" value="UniProtKB-KW"/>
</dbReference>
<dbReference type="Gene3D" id="1.20.5.4130">
    <property type="match status" value="1"/>
</dbReference>
<name>A0ABD3TS49_9LAMI</name>
<dbReference type="EMBL" id="JBJXBP010000003">
    <property type="protein sequence ID" value="KAL3839622.1"/>
    <property type="molecule type" value="Genomic_DNA"/>
</dbReference>
<keyword evidence="6" id="KW-0381">Hypersensitive response</keyword>
<dbReference type="FunFam" id="1.10.10.10:FF:000322">
    <property type="entry name" value="Probable disease resistance protein At1g63360"/>
    <property type="match status" value="1"/>
</dbReference>
<dbReference type="PANTHER" id="PTHR23155:SF1152">
    <property type="entry name" value="AAA+ ATPASE DOMAIN-CONTAINING PROTEIN"/>
    <property type="match status" value="1"/>
</dbReference>
<dbReference type="InterPro" id="IPR055414">
    <property type="entry name" value="LRR_R13L4/SHOC2-like"/>
</dbReference>
<organism evidence="14 15">
    <name type="scientific">Penstemon smallii</name>
    <dbReference type="NCBI Taxonomy" id="265156"/>
    <lineage>
        <taxon>Eukaryota</taxon>
        <taxon>Viridiplantae</taxon>
        <taxon>Streptophyta</taxon>
        <taxon>Embryophyta</taxon>
        <taxon>Tracheophyta</taxon>
        <taxon>Spermatophyta</taxon>
        <taxon>Magnoliopsida</taxon>
        <taxon>eudicotyledons</taxon>
        <taxon>Gunneridae</taxon>
        <taxon>Pentapetalae</taxon>
        <taxon>asterids</taxon>
        <taxon>lamiids</taxon>
        <taxon>Lamiales</taxon>
        <taxon>Plantaginaceae</taxon>
        <taxon>Cheloneae</taxon>
        <taxon>Penstemon</taxon>
    </lineage>
</organism>
<dbReference type="Proteomes" id="UP001634393">
    <property type="component" value="Unassembled WGS sequence"/>
</dbReference>
<dbReference type="PRINTS" id="PR00364">
    <property type="entry name" value="DISEASERSIST"/>
</dbReference>
<dbReference type="GO" id="GO:0051607">
    <property type="term" value="P:defense response to virus"/>
    <property type="evidence" value="ECO:0007669"/>
    <property type="project" value="UniProtKB-ARBA"/>
</dbReference>
<keyword evidence="5" id="KW-0433">Leucine-rich repeat</keyword>
<dbReference type="GO" id="GO:0005737">
    <property type="term" value="C:cytoplasm"/>
    <property type="evidence" value="ECO:0007669"/>
    <property type="project" value="UniProtKB-SubCell"/>
</dbReference>
<dbReference type="SUPFAM" id="SSF52540">
    <property type="entry name" value="P-loop containing nucleoside triphosphate hydrolases"/>
    <property type="match status" value="1"/>
</dbReference>
<evidence type="ECO:0000256" key="5">
    <source>
        <dbReference type="ARBA" id="ARBA00022614"/>
    </source>
</evidence>
<evidence type="ECO:0000256" key="8">
    <source>
        <dbReference type="ARBA" id="ARBA00022741"/>
    </source>
</evidence>
<keyword evidence="9" id="KW-0611">Plant defense</keyword>
<dbReference type="Gene3D" id="3.80.10.10">
    <property type="entry name" value="Ribonuclease Inhibitor"/>
    <property type="match status" value="1"/>
</dbReference>
<dbReference type="InterPro" id="IPR058922">
    <property type="entry name" value="WHD_DRP"/>
</dbReference>
<evidence type="ECO:0000259" key="12">
    <source>
        <dbReference type="Pfam" id="PF23559"/>
    </source>
</evidence>
<dbReference type="Gene3D" id="1.10.10.10">
    <property type="entry name" value="Winged helix-like DNA-binding domain superfamily/Winged helix DNA-binding domain"/>
    <property type="match status" value="1"/>
</dbReference>